<feature type="compositionally biased region" description="Basic and acidic residues" evidence="2">
    <location>
        <begin position="2567"/>
        <end position="2582"/>
    </location>
</feature>
<feature type="compositionally biased region" description="Polar residues" evidence="2">
    <location>
        <begin position="2369"/>
        <end position="2380"/>
    </location>
</feature>
<keyword evidence="7" id="KW-1185">Reference proteome</keyword>
<dbReference type="InterPro" id="IPR016024">
    <property type="entry name" value="ARM-type_fold"/>
</dbReference>
<dbReference type="InterPro" id="IPR057525">
    <property type="entry name" value="UTP20_C"/>
</dbReference>
<proteinExistence type="predicted"/>
<feature type="domain" description="U3 small nucleolar RNA-associated protein 20 N-terminal" evidence="3">
    <location>
        <begin position="818"/>
        <end position="1419"/>
    </location>
</feature>
<feature type="compositionally biased region" description="Acidic residues" evidence="2">
    <location>
        <begin position="2383"/>
        <end position="2394"/>
    </location>
</feature>
<gene>
    <name evidence="6" type="ORF">F5891DRAFT_1111345</name>
</gene>
<evidence type="ECO:0000259" key="3">
    <source>
        <dbReference type="Pfam" id="PF07539"/>
    </source>
</evidence>
<dbReference type="Pfam" id="PF23099">
    <property type="entry name" value="UTP20_C"/>
    <property type="match status" value="1"/>
</dbReference>
<protein>
    <submittedName>
        <fullName evidence="6">Armadillo-type protein</fullName>
    </submittedName>
</protein>
<feature type="region of interest" description="Disordered" evidence="2">
    <location>
        <begin position="2369"/>
        <end position="2410"/>
    </location>
</feature>
<dbReference type="InterPro" id="IPR011430">
    <property type="entry name" value="UTP20_N"/>
</dbReference>
<name>A0AAD4E5Y3_9AGAM</name>
<dbReference type="Proteomes" id="UP001195769">
    <property type="component" value="Unassembled WGS sequence"/>
</dbReference>
<dbReference type="PANTHER" id="PTHR17695">
    <property type="entry name" value="SMALL SUBUNIT PROCESSOME COMPONENT 20 HOMOLOG"/>
    <property type="match status" value="1"/>
</dbReference>
<accession>A0AAD4E5Y3</accession>
<dbReference type="EMBL" id="JABBWK010000035">
    <property type="protein sequence ID" value="KAG1899059.1"/>
    <property type="molecule type" value="Genomic_DNA"/>
</dbReference>
<reference evidence="6" key="1">
    <citation type="journal article" date="2020" name="New Phytol.">
        <title>Comparative genomics reveals dynamic genome evolution in host specialist ectomycorrhizal fungi.</title>
        <authorList>
            <person name="Lofgren L.A."/>
            <person name="Nguyen N.H."/>
            <person name="Vilgalys R."/>
            <person name="Ruytinx J."/>
            <person name="Liao H.L."/>
            <person name="Branco S."/>
            <person name="Kuo A."/>
            <person name="LaButti K."/>
            <person name="Lipzen A."/>
            <person name="Andreopoulos W."/>
            <person name="Pangilinan J."/>
            <person name="Riley R."/>
            <person name="Hundley H."/>
            <person name="Na H."/>
            <person name="Barry K."/>
            <person name="Grigoriev I.V."/>
            <person name="Stajich J.E."/>
            <person name="Kennedy P.G."/>
        </authorList>
    </citation>
    <scope>NUCLEOTIDE SEQUENCE</scope>
    <source>
        <strain evidence="6">FC203</strain>
    </source>
</reference>
<evidence type="ECO:0000259" key="4">
    <source>
        <dbReference type="Pfam" id="PF20416"/>
    </source>
</evidence>
<dbReference type="InterPro" id="IPR021133">
    <property type="entry name" value="HEAT_type_2"/>
</dbReference>
<dbReference type="PANTHER" id="PTHR17695:SF11">
    <property type="entry name" value="SMALL SUBUNIT PROCESSOME COMPONENT 20 HOMOLOG"/>
    <property type="match status" value="1"/>
</dbReference>
<dbReference type="GeneID" id="64658020"/>
<feature type="repeat" description="HEAT" evidence="1">
    <location>
        <begin position="2140"/>
        <end position="2176"/>
    </location>
</feature>
<dbReference type="InterPro" id="IPR046523">
    <property type="entry name" value="UTP20_dom"/>
</dbReference>
<sequence length="2582" mass="286854">MDSDSDSGEGTSAVPRANRFKHQSYKKSLKEVHLPSALDLTKFDHDISDNESHFYLALQQWRQLNLSPAFIQFANKVDSLSISMPILLHNWKDIIDLWKSALDASDNEALIALLDLLNKLAHDLRTTLAPSYADLLDVLLRLLPQPISAPSLTALLATLSGLFRYLLVPSINLDLLDQTWSSFRAVLPTCNSDVQRAAAEVWGSVLRRLKSVARERAVILMAKNLEGVEDASAWMMIFACKSISQTLHTSAGSSIASLIDCHLTSDRPELSYTLLRRVLTALIHHCNGPEDFSVVASLIVDRFCAVSQTGGANHQDLQRVMQITSVICAVRQGSRLSTNHLTRLASRLASLPLDVPLHSEILNFTSSLLTAGDMSMSTGPGRAFVARALGVPSFGLMLCGVLAELGWGGWKLVGLPALLKATPTLLQAEHTLTLRLLASLQHSGKLGEVDIVWKRSVDRWIQTHLSSWEISDESVDHLYDIMSLSIFVDSLAPLLVPIIERALNTPTPEANWQASHANAAWVIGTCMQALSRCKSASWETQVDLSAWTAEIVEHWSWSDKVLIGLVALLEACPSSSQSLPIAQVYSRLQSRLLSPSRTLRSNVLALLTSKMVKSSPAEHEALKRCLQGDEVSLDMHGVRERVLRIGRLYQVVRDDGSLSADICIRWLVSQLKVNLRPIWSPASQALSSLAQNFGDVVWNIIFSELQQPQGANQIPDWLTATKDDQNVMDPWEEERSWRDPTAHRVRGAAVSWLDTFHHRKIIVSEQKSSDRFDPVTFEAQILLTLGQCTSLAEKHNRELVTYFISIASPDALSRLPKYKLQAWLTLFSKFSNPKALHSTNTLRELYLSLLSHPDRELQKVSLSCLLAYKSPHLQHHQAKLGLLLDETKWRDELTSLHMSSIEIKDRSQVVDIIVRLLYGLMLEKKGRSRGSDRRAAVLTALAGCTDEELYLLVDLMLKPMQADSHAHQDNLFSLHPISSDIPLKQQSGYLTLLGDVLKNLGSRLTTYWPALLGTTLDIVANAQNHLSNVTAVDADGQVEDEANEEESESGEVSNSRVLRYLRQQGLKRLAEFFRCPVEFDFTSYLSASFPAIVAPRLELLDQENTQAPSALLELFYVWTSQPEYSVHLVQHDSRVLPKVLDCLVAVNVKPAVINRVFDIVERLLSYSADDSKFLDLLVQPHISQLLKNLTTLVERTKADTALSSPITQRQISILSEVARYAEDSTQALTLLGLLSPLLRKSSRIISEKIKVKLLSTLGHIFPLLTELSDSSSVEFSKAYELLSQLFMSLRFTASRLALTSAFNKLSAINPSIQELASLLESLNACSSKRIDEPDFNRRLTAFTLLNEQKYATLSSREWLPVLSNALYFVQDADELAIRNNAAFTIRRFIDLTCDPSNSEFEALLMRTTLPALKNALKSKHELVRAESLGVISYAVSKCDRIPSLQEMRPLLAGGDEEASFFSNIHHIQIHRRTRALRRLAEYCDEGAMRNRTLVEVFLPLVEHYIVPTASLDHLLVSEAINSTGRIAKQLGWSAYSALVYKYIRASKDKSEGVRVYVRALVAILENFHFSIEEAVQQVDASADDIANSDHEESVEESLPIPPADKQDTKKIADAVHTRLLPSLLAYLSNRDETEDSLRIPISMGIAKVALHLPSASRDLQVGRLLTVLSQILRSKSQDTRDLVRDTICRIAVALGSPYLPILFRELRAALLRGPQLHVLAFVVHAVLTHVTSAQGSNDPAIQDLDECVADIAHVSAEVVFGESGKDVQHEDFRTKMREVRSSSSKGFDCFGLAARYVSPKRISALLLPLRSIIAETGSLKILQQVDEVLRRVASGLNSNARLTPAELLILCHTLISQNAKFLQEAPKPKASKTIKKADAIVQRQRQIVVNTDHYTNNSFRFVVFGLELFNTAFRRSRFDFQDKQIINRLDPLVKLIGNALYSSSEPVLIAAFKASANILQCPLKSVSSSAPVIARQILAIVRSTGSGESEIAQAGLKALASILRECEGAQVKEKDLLFLIELVSPYLEDFDRQSTVFALLRAIVARRLIVPELYDVMADVSAILVTSQATQTRESARSLLLQFLLEYPQGSGRLQTTLGFFARNLSYEHASGRSSVLELLGALVNKFDSALLAKHAEMIFVALVLCLANDEDKSCREASASVLQSLIKRLGEDERKVLVGHLHAWASQQGQAKLRAVAVQVYGLIIDALQREASPHAAALFADVQEILDDSIQSLTLLDGDGDGDGKDMDVDVEWQPPYQAILAVSKLLQTLPDHTLDAIKTTQDKLVPYLLFPHAWVRSAACRLLGVFFAFYGPTPTLENSHLTLQLMKDIAEKLCTQLKSSNLDAPLGLQIVKNLFFVGKLFCTVPSSSPSGSNTNHTAETDSDGGESDDSAEQLKPTQMSREKSSQDPLPWLFSKLSYQARSAHIARRNRGNAPNQTTWSLAPLSILRFFAAMASHMEATQLERFLTHILTPVYRITEDDTIRDAGMEELKVTATELLDLLQNKVGTTVFANTYNRIRQGASSIQQERRVARATKATTNPEAAAKRKLARNVGKKESRKRKNRAFADSRGRLKRQKEGE</sequence>
<dbReference type="Gene3D" id="1.25.10.10">
    <property type="entry name" value="Leucine-rich Repeat Variant"/>
    <property type="match status" value="2"/>
</dbReference>
<dbReference type="PROSITE" id="PS50077">
    <property type="entry name" value="HEAT_REPEAT"/>
    <property type="match status" value="1"/>
</dbReference>
<feature type="domain" description="U3 small nucleolar RNA-associated protein 20" evidence="4">
    <location>
        <begin position="1630"/>
        <end position="1855"/>
    </location>
</feature>
<feature type="domain" description="U3 small nucleolar RNA-associated protein 20 C-terminal" evidence="5">
    <location>
        <begin position="2296"/>
        <end position="2565"/>
    </location>
</feature>
<dbReference type="SUPFAM" id="SSF48371">
    <property type="entry name" value="ARM repeat"/>
    <property type="match status" value="2"/>
</dbReference>
<evidence type="ECO:0000259" key="5">
    <source>
        <dbReference type="Pfam" id="PF23099"/>
    </source>
</evidence>
<dbReference type="GO" id="GO:0030686">
    <property type="term" value="C:90S preribosome"/>
    <property type="evidence" value="ECO:0007669"/>
    <property type="project" value="TreeGrafter"/>
</dbReference>
<evidence type="ECO:0000256" key="2">
    <source>
        <dbReference type="SAM" id="MobiDB-lite"/>
    </source>
</evidence>
<dbReference type="RefSeq" id="XP_041224635.1">
    <property type="nucleotide sequence ID" value="XM_041363722.1"/>
</dbReference>
<dbReference type="InterPro" id="IPR052575">
    <property type="entry name" value="SSU_processome_comp_20"/>
</dbReference>
<evidence type="ECO:0000313" key="7">
    <source>
        <dbReference type="Proteomes" id="UP001195769"/>
    </source>
</evidence>
<dbReference type="Pfam" id="PF07539">
    <property type="entry name" value="UTP20_N"/>
    <property type="match status" value="1"/>
</dbReference>
<evidence type="ECO:0000313" key="6">
    <source>
        <dbReference type="EMBL" id="KAG1899059.1"/>
    </source>
</evidence>
<feature type="region of interest" description="Disordered" evidence="2">
    <location>
        <begin position="1586"/>
        <end position="1605"/>
    </location>
</feature>
<organism evidence="6 7">
    <name type="scientific">Suillus fuscotomentosus</name>
    <dbReference type="NCBI Taxonomy" id="1912939"/>
    <lineage>
        <taxon>Eukaryota</taxon>
        <taxon>Fungi</taxon>
        <taxon>Dikarya</taxon>
        <taxon>Basidiomycota</taxon>
        <taxon>Agaricomycotina</taxon>
        <taxon>Agaricomycetes</taxon>
        <taxon>Agaricomycetidae</taxon>
        <taxon>Boletales</taxon>
        <taxon>Suillineae</taxon>
        <taxon>Suillaceae</taxon>
        <taxon>Suillus</taxon>
    </lineage>
</organism>
<feature type="region of interest" description="Disordered" evidence="2">
    <location>
        <begin position="2535"/>
        <end position="2582"/>
    </location>
</feature>
<dbReference type="Pfam" id="PF20416">
    <property type="entry name" value="UTP20"/>
    <property type="match status" value="1"/>
</dbReference>
<dbReference type="GO" id="GO:0032040">
    <property type="term" value="C:small-subunit processome"/>
    <property type="evidence" value="ECO:0007669"/>
    <property type="project" value="TreeGrafter"/>
</dbReference>
<dbReference type="InterPro" id="IPR011989">
    <property type="entry name" value="ARM-like"/>
</dbReference>
<evidence type="ECO:0000256" key="1">
    <source>
        <dbReference type="PROSITE-ProRule" id="PRU00103"/>
    </source>
</evidence>
<comment type="caution">
    <text evidence="6">The sequence shown here is derived from an EMBL/GenBank/DDBJ whole genome shotgun (WGS) entry which is preliminary data.</text>
</comment>